<comment type="caution">
    <text evidence="1">The sequence shown here is derived from an EMBL/GenBank/DDBJ whole genome shotgun (WGS) entry which is preliminary data.</text>
</comment>
<protein>
    <recommendedName>
        <fullName evidence="3">Peptidase C39-like domain-containing protein</fullName>
    </recommendedName>
</protein>
<keyword evidence="2" id="KW-1185">Reference proteome</keyword>
<sequence length="240" mass="27268">MTIVKCLIIMRLTFKKDKKKVDDIKTITETKMMIEEPELLHIDEEASVSYGAHQEWYSSWLQRMSGCGPTAAANLLWYLAATRPEGQLLFAGDGTKKADMIRLMEALWRYVTPGLRGVDKASTFTKGVTRFGRDRGYRIKTQTLEVPKEVATRPTVQELEGFLKEAFASNRPVAFLNLSNGALHNLDNWHWVTLIGLESVSKVTMYDQGERTEIDLERWLATTTGGGAFVTIDSSRRRRF</sequence>
<evidence type="ECO:0008006" key="3">
    <source>
        <dbReference type="Google" id="ProtNLM"/>
    </source>
</evidence>
<evidence type="ECO:0000313" key="1">
    <source>
        <dbReference type="EMBL" id="MCP1110080.1"/>
    </source>
</evidence>
<evidence type="ECO:0000313" key="2">
    <source>
        <dbReference type="Proteomes" id="UP001523565"/>
    </source>
</evidence>
<gene>
    <name evidence="1" type="ORF">NK118_07430</name>
</gene>
<accession>A0ABT1EHA8</accession>
<name>A0ABT1EHA8_9FIRM</name>
<dbReference type="RefSeq" id="WP_262068962.1">
    <property type="nucleotide sequence ID" value="NZ_JAMXOC010000009.1"/>
</dbReference>
<dbReference type="Proteomes" id="UP001523565">
    <property type="component" value="Unassembled WGS sequence"/>
</dbReference>
<reference evidence="1 2" key="1">
    <citation type="journal article" date="2022" name="Genome Biol. Evol.">
        <title>Host diet, physiology and behaviors set the stage for Lachnospiraceae cladogenesis.</title>
        <authorList>
            <person name="Vera-Ponce De Leon A."/>
            <person name="Schneider M."/>
            <person name="Jahnes B.C."/>
            <person name="Sadowski V."/>
            <person name="Camuy-Velez L.A."/>
            <person name="Duan J."/>
            <person name="Sabree Z.L."/>
        </authorList>
    </citation>
    <scope>NUCLEOTIDE SEQUENCE [LARGE SCALE GENOMIC DNA]</scope>
    <source>
        <strain evidence="1 2">PAL227</strain>
    </source>
</reference>
<proteinExistence type="predicted"/>
<dbReference type="EMBL" id="JAMZFV010000009">
    <property type="protein sequence ID" value="MCP1110080.1"/>
    <property type="molecule type" value="Genomic_DNA"/>
</dbReference>
<organism evidence="1 2">
    <name type="scientific">Ohessyouella blattaphilus</name>
    <dbReference type="NCBI Taxonomy" id="2949333"/>
    <lineage>
        <taxon>Bacteria</taxon>
        <taxon>Bacillati</taxon>
        <taxon>Bacillota</taxon>
        <taxon>Clostridia</taxon>
        <taxon>Lachnospirales</taxon>
        <taxon>Lachnospiraceae</taxon>
        <taxon>Ohessyouella</taxon>
    </lineage>
</organism>